<dbReference type="Proteomes" id="UP000693981">
    <property type="component" value="Unassembled WGS sequence"/>
</dbReference>
<reference evidence="2" key="1">
    <citation type="submission" date="2021-02" db="EMBL/GenBank/DDBJ databases">
        <authorList>
            <person name="Palmer J.M."/>
        </authorList>
    </citation>
    <scope>NUCLEOTIDE SEQUENCE</scope>
    <source>
        <strain evidence="2">SCRP23</strain>
    </source>
</reference>
<gene>
    <name evidence="2" type="ORF">PHYBOEH_008786</name>
</gene>
<keyword evidence="1" id="KW-0175">Coiled coil</keyword>
<feature type="coiled-coil region" evidence="1">
    <location>
        <begin position="1"/>
        <end position="39"/>
    </location>
</feature>
<organism evidence="2 3">
    <name type="scientific">Phytophthora boehmeriae</name>
    <dbReference type="NCBI Taxonomy" id="109152"/>
    <lineage>
        <taxon>Eukaryota</taxon>
        <taxon>Sar</taxon>
        <taxon>Stramenopiles</taxon>
        <taxon>Oomycota</taxon>
        <taxon>Peronosporomycetes</taxon>
        <taxon>Peronosporales</taxon>
        <taxon>Peronosporaceae</taxon>
        <taxon>Phytophthora</taxon>
    </lineage>
</organism>
<comment type="caution">
    <text evidence="2">The sequence shown here is derived from an EMBL/GenBank/DDBJ whole genome shotgun (WGS) entry which is preliminary data.</text>
</comment>
<evidence type="ECO:0000256" key="1">
    <source>
        <dbReference type="SAM" id="Coils"/>
    </source>
</evidence>
<evidence type="ECO:0000313" key="3">
    <source>
        <dbReference type="Proteomes" id="UP000693981"/>
    </source>
</evidence>
<name>A0A8T1W0R7_9STRA</name>
<keyword evidence="3" id="KW-1185">Reference proteome</keyword>
<sequence length="183" mass="19914">MKDLQDEVEALRGDGQEAAVNRKSEMRELQEIVNKLQQDLNGRAALVAQLQRDLKAQQPASDDGEVIQMQATMKSGEIICWKNIGLNVVMVVNGMDGTICPLNSGIYQVMVVVDHHATTQNLSIKLMKDAECIQAAYCGSSQGQHGSTSLVCTVRMTTADQLTVKCSANLTSTSYLTLVRLGK</sequence>
<protein>
    <submittedName>
        <fullName evidence="2">Uncharacterized protein</fullName>
    </submittedName>
</protein>
<accession>A0A8T1W0R7</accession>
<dbReference type="AlphaFoldDB" id="A0A8T1W0R7"/>
<proteinExistence type="predicted"/>
<dbReference type="OrthoDB" id="123297at2759"/>
<dbReference type="EMBL" id="JAGDFL010000525">
    <property type="protein sequence ID" value="KAG7386108.1"/>
    <property type="molecule type" value="Genomic_DNA"/>
</dbReference>
<evidence type="ECO:0000313" key="2">
    <source>
        <dbReference type="EMBL" id="KAG7386108.1"/>
    </source>
</evidence>